<comment type="caution">
    <text evidence="1">The sequence shown here is derived from an EMBL/GenBank/DDBJ whole genome shotgun (WGS) entry which is preliminary data.</text>
</comment>
<protein>
    <submittedName>
        <fullName evidence="1">Ubiquitin-like domain-containing protein</fullName>
    </submittedName>
</protein>
<dbReference type="AlphaFoldDB" id="A0AAV4TEZ0"/>
<dbReference type="Proteomes" id="UP001054837">
    <property type="component" value="Unassembled WGS sequence"/>
</dbReference>
<name>A0AAV4TEZ0_9ARAC</name>
<evidence type="ECO:0000313" key="1">
    <source>
        <dbReference type="EMBL" id="GIY43957.1"/>
    </source>
</evidence>
<keyword evidence="2" id="KW-1185">Reference proteome</keyword>
<gene>
    <name evidence="1" type="primary">X975_24714</name>
    <name evidence="1" type="ORF">CDAR_422901</name>
</gene>
<accession>A0AAV4TEZ0</accession>
<organism evidence="1 2">
    <name type="scientific">Caerostris darwini</name>
    <dbReference type="NCBI Taxonomy" id="1538125"/>
    <lineage>
        <taxon>Eukaryota</taxon>
        <taxon>Metazoa</taxon>
        <taxon>Ecdysozoa</taxon>
        <taxon>Arthropoda</taxon>
        <taxon>Chelicerata</taxon>
        <taxon>Arachnida</taxon>
        <taxon>Araneae</taxon>
        <taxon>Araneomorphae</taxon>
        <taxon>Entelegynae</taxon>
        <taxon>Araneoidea</taxon>
        <taxon>Araneidae</taxon>
        <taxon>Caerostris</taxon>
    </lineage>
</organism>
<reference evidence="1 2" key="1">
    <citation type="submission" date="2021-06" db="EMBL/GenBank/DDBJ databases">
        <title>Caerostris darwini draft genome.</title>
        <authorList>
            <person name="Kono N."/>
            <person name="Arakawa K."/>
        </authorList>
    </citation>
    <scope>NUCLEOTIDE SEQUENCE [LARGE SCALE GENOMIC DNA]</scope>
</reference>
<sequence length="188" mass="21473">MNLPVMNVNKNKNKKCKQTHANNCLQKRNSEQNRTQDKFERRLHLLLDRIFFHCEPSSSSCDVYCPLLIPVHELLTGAIQTFSLGRASRNLNEKRFLIAALIRMALSRQFCAASSVFLVHCSAPPRNRIEYREVHDESELEAAMDGDAPPHDQHPDVVNNNHIFSPLTFIQTFFSSLIPEPPPPVNIN</sequence>
<evidence type="ECO:0000313" key="2">
    <source>
        <dbReference type="Proteomes" id="UP001054837"/>
    </source>
</evidence>
<proteinExistence type="predicted"/>
<dbReference type="EMBL" id="BPLQ01009436">
    <property type="protein sequence ID" value="GIY43957.1"/>
    <property type="molecule type" value="Genomic_DNA"/>
</dbReference>